<comment type="caution">
    <text evidence="1">The sequence shown here is derived from an EMBL/GenBank/DDBJ whole genome shotgun (WGS) entry which is preliminary data.</text>
</comment>
<dbReference type="AlphaFoldDB" id="A0A4Z2IY27"/>
<organism evidence="1 2">
    <name type="scientific">Liparis tanakae</name>
    <name type="common">Tanaka's snailfish</name>
    <dbReference type="NCBI Taxonomy" id="230148"/>
    <lineage>
        <taxon>Eukaryota</taxon>
        <taxon>Metazoa</taxon>
        <taxon>Chordata</taxon>
        <taxon>Craniata</taxon>
        <taxon>Vertebrata</taxon>
        <taxon>Euteleostomi</taxon>
        <taxon>Actinopterygii</taxon>
        <taxon>Neopterygii</taxon>
        <taxon>Teleostei</taxon>
        <taxon>Neoteleostei</taxon>
        <taxon>Acanthomorphata</taxon>
        <taxon>Eupercaria</taxon>
        <taxon>Perciformes</taxon>
        <taxon>Cottioidei</taxon>
        <taxon>Cottales</taxon>
        <taxon>Liparidae</taxon>
        <taxon>Liparis</taxon>
    </lineage>
</organism>
<proteinExistence type="predicted"/>
<sequence length="75" mass="8346">MVSLVIDTQSLRLQGIRRYGVASFLPTRYRDLDVRPDSSDTAQSTRSGLWGGRPVGSVKLQVLQLQAELLHLQHG</sequence>
<keyword evidence="2" id="KW-1185">Reference proteome</keyword>
<gene>
    <name evidence="1" type="ORF">EYF80_007195</name>
</gene>
<accession>A0A4Z2IY27</accession>
<evidence type="ECO:0000313" key="1">
    <source>
        <dbReference type="EMBL" id="TNN82677.1"/>
    </source>
</evidence>
<name>A0A4Z2IY27_9TELE</name>
<dbReference type="EMBL" id="SRLO01000038">
    <property type="protein sequence ID" value="TNN82677.1"/>
    <property type="molecule type" value="Genomic_DNA"/>
</dbReference>
<evidence type="ECO:0000313" key="2">
    <source>
        <dbReference type="Proteomes" id="UP000314294"/>
    </source>
</evidence>
<reference evidence="1 2" key="1">
    <citation type="submission" date="2019-03" db="EMBL/GenBank/DDBJ databases">
        <title>First draft genome of Liparis tanakae, snailfish: a comprehensive survey of snailfish specific genes.</title>
        <authorList>
            <person name="Kim W."/>
            <person name="Song I."/>
            <person name="Jeong J.-H."/>
            <person name="Kim D."/>
            <person name="Kim S."/>
            <person name="Ryu S."/>
            <person name="Song J.Y."/>
            <person name="Lee S.K."/>
        </authorList>
    </citation>
    <scope>NUCLEOTIDE SEQUENCE [LARGE SCALE GENOMIC DNA]</scope>
    <source>
        <tissue evidence="1">Muscle</tissue>
    </source>
</reference>
<dbReference type="Proteomes" id="UP000314294">
    <property type="component" value="Unassembled WGS sequence"/>
</dbReference>
<protein>
    <submittedName>
        <fullName evidence="1">Uncharacterized protein</fullName>
    </submittedName>
</protein>